<evidence type="ECO:0000256" key="6">
    <source>
        <dbReference type="ARBA" id="ARBA00022779"/>
    </source>
</evidence>
<evidence type="ECO:0000256" key="1">
    <source>
        <dbReference type="ARBA" id="ARBA00004651"/>
    </source>
</evidence>
<keyword evidence="8 9" id="KW-0472">Membrane</keyword>
<evidence type="ECO:0000256" key="8">
    <source>
        <dbReference type="ARBA" id="ARBA00023136"/>
    </source>
</evidence>
<dbReference type="OrthoDB" id="9806929at2"/>
<dbReference type="RefSeq" id="WP_144685550.1">
    <property type="nucleotide sequence ID" value="NZ_VLLC01000020.1"/>
</dbReference>
<evidence type="ECO:0000256" key="4">
    <source>
        <dbReference type="ARBA" id="ARBA00022475"/>
    </source>
</evidence>
<keyword evidence="6" id="KW-0283">Flagellar rotation</keyword>
<feature type="domain" description="MotA/TolQ/ExbB proton channel" evidence="10">
    <location>
        <begin position="99"/>
        <end position="216"/>
    </location>
</feature>
<evidence type="ECO:0000256" key="9">
    <source>
        <dbReference type="SAM" id="Phobius"/>
    </source>
</evidence>
<dbReference type="PANTHER" id="PTHR30433">
    <property type="entry name" value="CHEMOTAXIS PROTEIN MOTA"/>
    <property type="match status" value="1"/>
</dbReference>
<evidence type="ECO:0000256" key="2">
    <source>
        <dbReference type="ARBA" id="ARBA00008038"/>
    </source>
</evidence>
<dbReference type="InterPro" id="IPR002898">
    <property type="entry name" value="MotA_ExbB_proton_chnl"/>
</dbReference>
<dbReference type="GO" id="GO:0006935">
    <property type="term" value="P:chemotaxis"/>
    <property type="evidence" value="ECO:0007669"/>
    <property type="project" value="InterPro"/>
</dbReference>
<comment type="caution">
    <text evidence="11">The sequence shown here is derived from an EMBL/GenBank/DDBJ whole genome shotgun (WGS) entry which is preliminary data.</text>
</comment>
<name>A0A562RJ52_9BACT</name>
<dbReference type="AlphaFoldDB" id="A0A562RJ52"/>
<accession>A0A562RJ52</accession>
<feature type="transmembrane region" description="Helical" evidence="9">
    <location>
        <begin position="7"/>
        <end position="24"/>
    </location>
</feature>
<sequence length="260" mass="28039">MDFASLIGIFSGISLIISAIFLAGDIRSFVNVPGMMIVLGGTMAATLLTFTFREVAAAFRAAAFAFTKDREDPNAAVETMIRICNVGRKKGLLELANLEPDSDFLKKACGLIADGSQEEEVRAALRTEIDSLKMRHFAVQDVFKKMGAYAPAFGMLGTLIGLVQMLSKLADPSAIGPAMAVALLTTFYGSLLSTMIFLPIAGKLKTRTISEVMQLEIMLEGSIAVMKGSNPLMIYEALSSFIPLRDRLPLEKMDVRQGAA</sequence>
<gene>
    <name evidence="11" type="ORF">LZ24_02440</name>
</gene>
<dbReference type="InterPro" id="IPR000540">
    <property type="entry name" value="Flag_MotA_CS"/>
</dbReference>
<proteinExistence type="inferred from homology"/>
<reference evidence="11 12" key="1">
    <citation type="submission" date="2019-07" db="EMBL/GenBank/DDBJ databases">
        <title>Genome sequencing of 100 strains of the haloalkaliphilic chemolithoautotrophic sulfur-oxidizing bacterium Thioalkalivibrio.</title>
        <authorList>
            <person name="Muyzer G."/>
        </authorList>
    </citation>
    <scope>NUCLEOTIDE SEQUENCE [LARGE SCALE GENOMIC DNA]</scope>
    <source>
        <strain evidence="11 12">ASO4-4</strain>
    </source>
</reference>
<evidence type="ECO:0000313" key="11">
    <source>
        <dbReference type="EMBL" id="TWI68604.1"/>
    </source>
</evidence>
<protein>
    <submittedName>
        <fullName evidence="11">Chemotaxis protein MotA</fullName>
    </submittedName>
</protein>
<feature type="transmembrane region" description="Helical" evidence="9">
    <location>
        <begin position="30"/>
        <end position="50"/>
    </location>
</feature>
<comment type="similarity">
    <text evidence="2">Belongs to the MotA family.</text>
</comment>
<evidence type="ECO:0000256" key="3">
    <source>
        <dbReference type="ARBA" id="ARBA00022448"/>
    </source>
</evidence>
<evidence type="ECO:0000256" key="5">
    <source>
        <dbReference type="ARBA" id="ARBA00022692"/>
    </source>
</evidence>
<feature type="transmembrane region" description="Helical" evidence="9">
    <location>
        <begin position="146"/>
        <end position="166"/>
    </location>
</feature>
<dbReference type="GO" id="GO:0071978">
    <property type="term" value="P:bacterial-type flagellum-dependent swarming motility"/>
    <property type="evidence" value="ECO:0007669"/>
    <property type="project" value="InterPro"/>
</dbReference>
<comment type="subcellular location">
    <subcellularLocation>
        <location evidence="1">Cell membrane</location>
        <topology evidence="1">Multi-pass membrane protein</topology>
    </subcellularLocation>
</comment>
<dbReference type="Proteomes" id="UP000318307">
    <property type="component" value="Unassembled WGS sequence"/>
</dbReference>
<dbReference type="EMBL" id="VLLC01000020">
    <property type="protein sequence ID" value="TWI68604.1"/>
    <property type="molecule type" value="Genomic_DNA"/>
</dbReference>
<dbReference type="GO" id="GO:0005886">
    <property type="term" value="C:plasma membrane"/>
    <property type="evidence" value="ECO:0007669"/>
    <property type="project" value="UniProtKB-SubCell"/>
</dbReference>
<dbReference type="PROSITE" id="PS01307">
    <property type="entry name" value="MOTA"/>
    <property type="match status" value="1"/>
</dbReference>
<keyword evidence="4" id="KW-1003">Cell membrane</keyword>
<organism evidence="11 12">
    <name type="scientific">Desulfobotulus alkaliphilus</name>
    <dbReference type="NCBI Taxonomy" id="622671"/>
    <lineage>
        <taxon>Bacteria</taxon>
        <taxon>Pseudomonadati</taxon>
        <taxon>Thermodesulfobacteriota</taxon>
        <taxon>Desulfobacteria</taxon>
        <taxon>Desulfobacterales</taxon>
        <taxon>Desulfobacteraceae</taxon>
        <taxon>Desulfobotulus</taxon>
    </lineage>
</organism>
<keyword evidence="5 9" id="KW-0812">Transmembrane</keyword>
<keyword evidence="7 9" id="KW-1133">Transmembrane helix</keyword>
<dbReference type="Pfam" id="PF01618">
    <property type="entry name" value="MotA_ExbB"/>
    <property type="match status" value="1"/>
</dbReference>
<keyword evidence="12" id="KW-1185">Reference proteome</keyword>
<dbReference type="InterPro" id="IPR047055">
    <property type="entry name" value="MotA-like"/>
</dbReference>
<evidence type="ECO:0000259" key="10">
    <source>
        <dbReference type="Pfam" id="PF01618"/>
    </source>
</evidence>
<dbReference type="PANTHER" id="PTHR30433:SF2">
    <property type="entry name" value="MOTILITY PROTEIN A"/>
    <property type="match status" value="1"/>
</dbReference>
<evidence type="ECO:0000313" key="12">
    <source>
        <dbReference type="Proteomes" id="UP000318307"/>
    </source>
</evidence>
<feature type="transmembrane region" description="Helical" evidence="9">
    <location>
        <begin position="178"/>
        <end position="200"/>
    </location>
</feature>
<keyword evidence="3" id="KW-0813">Transport</keyword>
<evidence type="ECO:0000256" key="7">
    <source>
        <dbReference type="ARBA" id="ARBA00022989"/>
    </source>
</evidence>